<dbReference type="EMBL" id="BDIP01004979">
    <property type="protein sequence ID" value="GCA63769.1"/>
    <property type="molecule type" value="Genomic_DNA"/>
</dbReference>
<feature type="domain" description="RecA family profile 2" evidence="3">
    <location>
        <begin position="28"/>
        <end position="91"/>
    </location>
</feature>
<evidence type="ECO:0000256" key="2">
    <source>
        <dbReference type="ARBA" id="ARBA00022840"/>
    </source>
</evidence>
<dbReference type="SUPFAM" id="SSF52540">
    <property type="entry name" value="P-loop containing nucleoside triphosphate hydrolases"/>
    <property type="match status" value="1"/>
</dbReference>
<dbReference type="InterPro" id="IPR020587">
    <property type="entry name" value="RecA_monomer-monomer_interface"/>
</dbReference>
<dbReference type="InterPro" id="IPR027417">
    <property type="entry name" value="P-loop_NTPase"/>
</dbReference>
<dbReference type="Pfam" id="PF08423">
    <property type="entry name" value="Rad51"/>
    <property type="match status" value="1"/>
</dbReference>
<dbReference type="GO" id="GO:0000794">
    <property type="term" value="C:condensed nuclear chromosome"/>
    <property type="evidence" value="ECO:0007669"/>
    <property type="project" value="TreeGrafter"/>
</dbReference>
<dbReference type="GO" id="GO:0005524">
    <property type="term" value="F:ATP binding"/>
    <property type="evidence" value="ECO:0007669"/>
    <property type="project" value="UniProtKB-KW"/>
</dbReference>
<sequence length="91" mass="9840">MSRLTKLGDEFNVAVFITNQVVASVEGNAGFNADPKKPIGGHILAHASTTRLYLRKARGNNRICKIFDSPNLPESEGTYCISPEGITDCDS</sequence>
<dbReference type="GO" id="GO:0003697">
    <property type="term" value="F:single-stranded DNA binding"/>
    <property type="evidence" value="ECO:0007669"/>
    <property type="project" value="TreeGrafter"/>
</dbReference>
<comment type="caution">
    <text evidence="4">The sequence shown here is derived from an EMBL/GenBank/DDBJ whole genome shotgun (WGS) entry which is preliminary data.</text>
</comment>
<dbReference type="GO" id="GO:0000730">
    <property type="term" value="P:DNA recombinase assembly"/>
    <property type="evidence" value="ECO:0007669"/>
    <property type="project" value="TreeGrafter"/>
</dbReference>
<dbReference type="GO" id="GO:0070192">
    <property type="term" value="P:chromosome organization involved in meiotic cell cycle"/>
    <property type="evidence" value="ECO:0007669"/>
    <property type="project" value="TreeGrafter"/>
</dbReference>
<dbReference type="GO" id="GO:0008094">
    <property type="term" value="F:ATP-dependent activity, acting on DNA"/>
    <property type="evidence" value="ECO:0007669"/>
    <property type="project" value="InterPro"/>
</dbReference>
<evidence type="ECO:0000256" key="1">
    <source>
        <dbReference type="ARBA" id="ARBA00022741"/>
    </source>
</evidence>
<dbReference type="AlphaFoldDB" id="A0A391NZK2"/>
<dbReference type="PANTHER" id="PTHR22942">
    <property type="entry name" value="RECA/RAD51/RADA DNA STRAND-PAIRING FAMILY MEMBER"/>
    <property type="match status" value="1"/>
</dbReference>
<dbReference type="GO" id="GO:0007131">
    <property type="term" value="P:reciprocal meiotic recombination"/>
    <property type="evidence" value="ECO:0007669"/>
    <property type="project" value="TreeGrafter"/>
</dbReference>
<evidence type="ECO:0000313" key="4">
    <source>
        <dbReference type="EMBL" id="GCA63769.1"/>
    </source>
</evidence>
<evidence type="ECO:0000313" key="5">
    <source>
        <dbReference type="Proteomes" id="UP000265618"/>
    </source>
</evidence>
<gene>
    <name evidence="4" type="ORF">KIPB_011825</name>
</gene>
<name>A0A391NZK2_9EUKA</name>
<accession>A0A391NZK2</accession>
<protein>
    <recommendedName>
        <fullName evidence="3">RecA family profile 2 domain-containing protein</fullName>
    </recommendedName>
</protein>
<dbReference type="OrthoDB" id="5851439at2759"/>
<keyword evidence="1" id="KW-0547">Nucleotide-binding</keyword>
<organism evidence="4 5">
    <name type="scientific">Kipferlia bialata</name>
    <dbReference type="NCBI Taxonomy" id="797122"/>
    <lineage>
        <taxon>Eukaryota</taxon>
        <taxon>Metamonada</taxon>
        <taxon>Carpediemonas-like organisms</taxon>
        <taxon>Kipferlia</taxon>
    </lineage>
</organism>
<keyword evidence="5" id="KW-1185">Reference proteome</keyword>
<keyword evidence="2" id="KW-0067">ATP-binding</keyword>
<dbReference type="PANTHER" id="PTHR22942:SF30">
    <property type="entry name" value="MEIOTIC RECOMBINATION PROTEIN DMC1_LIM15 HOMOLOG"/>
    <property type="match status" value="1"/>
</dbReference>
<reference evidence="4 5" key="1">
    <citation type="journal article" date="2018" name="PLoS ONE">
        <title>The draft genome of Kipferlia bialata reveals reductive genome evolution in fornicate parasites.</title>
        <authorList>
            <person name="Tanifuji G."/>
            <person name="Takabayashi S."/>
            <person name="Kume K."/>
            <person name="Takagi M."/>
            <person name="Nakayama T."/>
            <person name="Kamikawa R."/>
            <person name="Inagaki Y."/>
            <person name="Hashimoto T."/>
        </authorList>
    </citation>
    <scope>NUCLEOTIDE SEQUENCE [LARGE SCALE GENOMIC DNA]</scope>
    <source>
        <strain evidence="4">NY0173</strain>
    </source>
</reference>
<dbReference type="Proteomes" id="UP000265618">
    <property type="component" value="Unassembled WGS sequence"/>
</dbReference>
<dbReference type="GO" id="GO:0042148">
    <property type="term" value="P:DNA strand invasion"/>
    <property type="evidence" value="ECO:0007669"/>
    <property type="project" value="TreeGrafter"/>
</dbReference>
<dbReference type="GO" id="GO:0003690">
    <property type="term" value="F:double-stranded DNA binding"/>
    <property type="evidence" value="ECO:0007669"/>
    <property type="project" value="TreeGrafter"/>
</dbReference>
<proteinExistence type="predicted"/>
<dbReference type="Gene3D" id="3.40.50.300">
    <property type="entry name" value="P-loop containing nucleotide triphosphate hydrolases"/>
    <property type="match status" value="1"/>
</dbReference>
<evidence type="ECO:0000259" key="3">
    <source>
        <dbReference type="PROSITE" id="PS50163"/>
    </source>
</evidence>
<dbReference type="PROSITE" id="PS50163">
    <property type="entry name" value="RECA_3"/>
    <property type="match status" value="1"/>
</dbReference>
<dbReference type="InterPro" id="IPR013632">
    <property type="entry name" value="Rad51_C"/>
</dbReference>
<dbReference type="GO" id="GO:0006312">
    <property type="term" value="P:mitotic recombination"/>
    <property type="evidence" value="ECO:0007669"/>
    <property type="project" value="TreeGrafter"/>
</dbReference>
<dbReference type="GO" id="GO:0000150">
    <property type="term" value="F:DNA strand exchange activity"/>
    <property type="evidence" value="ECO:0007669"/>
    <property type="project" value="TreeGrafter"/>
</dbReference>